<evidence type="ECO:0000313" key="2">
    <source>
        <dbReference type="Proteomes" id="UP000462363"/>
    </source>
</evidence>
<dbReference type="AlphaFoldDB" id="A0A844F4T0"/>
<dbReference type="Gene3D" id="3.40.50.300">
    <property type="entry name" value="P-loop containing nucleotide triphosphate hydrolases"/>
    <property type="match status" value="1"/>
</dbReference>
<sequence length="86" mass="10113">MFDLTVSRGNTLVVIEHNLDVMKQTDWIDLYRNPADGKRRGISLDLFRILDEQRAEKARQDQHVCARPEGGRRYQSFCLPYSSCRR</sequence>
<dbReference type="EMBL" id="VUMB01000034">
    <property type="protein sequence ID" value="MSS41382.1"/>
    <property type="molecule type" value="Genomic_DNA"/>
</dbReference>
<dbReference type="Proteomes" id="UP000462363">
    <property type="component" value="Unassembled WGS sequence"/>
</dbReference>
<dbReference type="RefSeq" id="WP_083825238.1">
    <property type="nucleotide sequence ID" value="NZ_AP024846.1"/>
</dbReference>
<name>A0A844F4T0_CLOSV</name>
<protein>
    <recommendedName>
        <fullName evidence="3">UvrABC system protein A</fullName>
    </recommendedName>
</protein>
<comment type="caution">
    <text evidence="1">The sequence shown here is derived from an EMBL/GenBank/DDBJ whole genome shotgun (WGS) entry which is preliminary data.</text>
</comment>
<evidence type="ECO:0000313" key="1">
    <source>
        <dbReference type="EMBL" id="MSS41382.1"/>
    </source>
</evidence>
<evidence type="ECO:0008006" key="3">
    <source>
        <dbReference type="Google" id="ProtNLM"/>
    </source>
</evidence>
<gene>
    <name evidence="1" type="ORF">FYJ37_13790</name>
</gene>
<proteinExistence type="predicted"/>
<dbReference type="InterPro" id="IPR027417">
    <property type="entry name" value="P-loop_NTPase"/>
</dbReference>
<reference evidence="1 2" key="1">
    <citation type="submission" date="2019-08" db="EMBL/GenBank/DDBJ databases">
        <title>In-depth cultivation of the pig gut microbiome towards novel bacterial diversity and tailored functional studies.</title>
        <authorList>
            <person name="Wylensek D."/>
            <person name="Hitch T.C.A."/>
            <person name="Clavel T."/>
        </authorList>
    </citation>
    <scope>NUCLEOTIDE SEQUENCE [LARGE SCALE GENOMIC DNA]</scope>
    <source>
        <strain evidence="1 2">BL-389-WT-3D</strain>
    </source>
</reference>
<accession>A0A844F4T0</accession>
<organism evidence="1 2">
    <name type="scientific">Clostridium scindens (strain JCM 10418 / VPI 12708)</name>
    <dbReference type="NCBI Taxonomy" id="29347"/>
    <lineage>
        <taxon>Bacteria</taxon>
        <taxon>Bacillati</taxon>
        <taxon>Bacillota</taxon>
        <taxon>Clostridia</taxon>
        <taxon>Lachnospirales</taxon>
        <taxon>Lachnospiraceae</taxon>
    </lineage>
</organism>